<dbReference type="InterPro" id="IPR036514">
    <property type="entry name" value="SGNH_hydro_sf"/>
</dbReference>
<dbReference type="Proteomes" id="UP000183670">
    <property type="component" value="Unassembled WGS sequence"/>
</dbReference>
<protein>
    <submittedName>
        <fullName evidence="1">Sialate O-acetylesterase</fullName>
    </submittedName>
</protein>
<dbReference type="GO" id="GO:0001681">
    <property type="term" value="F:sialate O-acetylesterase activity"/>
    <property type="evidence" value="ECO:0007669"/>
    <property type="project" value="InterPro"/>
</dbReference>
<organism evidence="1 2">
    <name type="scientific">Bacteroides ovatus</name>
    <dbReference type="NCBI Taxonomy" id="28116"/>
    <lineage>
        <taxon>Bacteria</taxon>
        <taxon>Pseudomonadati</taxon>
        <taxon>Bacteroidota</taxon>
        <taxon>Bacteroidia</taxon>
        <taxon>Bacteroidales</taxon>
        <taxon>Bacteroidaceae</taxon>
        <taxon>Bacteroides</taxon>
    </lineage>
</organism>
<dbReference type="Pfam" id="PF03629">
    <property type="entry name" value="SASA"/>
    <property type="match status" value="1"/>
</dbReference>
<dbReference type="Gene3D" id="3.40.50.1110">
    <property type="entry name" value="SGNH hydrolase"/>
    <property type="match status" value="1"/>
</dbReference>
<sequence length="474" mass="52736">MRFLVFLLAICSVVSAPAKVVLSSLFTDNMVLQQQTDVQIWGMASPKKTVSIRPSWDQKLYTVRADDAGMWRTSLRTPVAGGPYSISLSDGEELMLRDVLIGEVWLCAGQSNMEMPLMGKANQPIADAVDMIVRAKPSRPIRICTIGQAGARKPQKDCRAQWLKNTPEVVSEASATAYFFADYLQKVLDVPVGIIVSSWGGTAIQAWMSREVLAPFKAFDLRFLDDTTSIERPKYKPCMLYNAMIAPVEQYTIKGFLWYQGESNRKDPDLYRRLQPAFVKMLREAWGQGELPFYYVQIAPFAYEGAELVGSALLREAQLLNLKEIPNSNMVVTMDIGDRNCIHPARKRKVGERLALLALSGSYGLKGFVPDTPVYQSMEVANGKAYLAFDCGSEGLAPLGATISGVEVAGSDHVFYPATAQIEKYTGRLEVSCEKVPAPVAVRYCFRNYEQGTLYSRYGIPVASFRTDTWEVKE</sequence>
<dbReference type="EMBL" id="FMYE01000011">
    <property type="protein sequence ID" value="SDB76625.1"/>
    <property type="molecule type" value="Genomic_DNA"/>
</dbReference>
<dbReference type="InterPro" id="IPR005181">
    <property type="entry name" value="SASA"/>
</dbReference>
<evidence type="ECO:0000313" key="2">
    <source>
        <dbReference type="Proteomes" id="UP000183670"/>
    </source>
</evidence>
<dbReference type="PANTHER" id="PTHR22901">
    <property type="entry name" value="SIALATE O-ACETYLESTERASE"/>
    <property type="match status" value="1"/>
</dbReference>
<dbReference type="PANTHER" id="PTHR22901:SF0">
    <property type="entry name" value="SIALATE O-ACETYLESTERASE"/>
    <property type="match status" value="1"/>
</dbReference>
<dbReference type="GO" id="GO:0005975">
    <property type="term" value="P:carbohydrate metabolic process"/>
    <property type="evidence" value="ECO:0007669"/>
    <property type="project" value="TreeGrafter"/>
</dbReference>
<accession>A0A1G6G468</accession>
<proteinExistence type="predicted"/>
<name>A0A1G6G468_BACOV</name>
<reference evidence="1 2" key="1">
    <citation type="submission" date="2016-10" db="EMBL/GenBank/DDBJ databases">
        <authorList>
            <person name="de Groot N.N."/>
        </authorList>
    </citation>
    <scope>NUCLEOTIDE SEQUENCE [LARGE SCALE GENOMIC DNA]</scope>
    <source>
        <strain evidence="1 2">NLAE-zl-C500</strain>
    </source>
</reference>
<evidence type="ECO:0000313" key="1">
    <source>
        <dbReference type="EMBL" id="SDB76625.1"/>
    </source>
</evidence>
<dbReference type="AlphaFoldDB" id="A0A1G6G468"/>
<dbReference type="SUPFAM" id="SSF52266">
    <property type="entry name" value="SGNH hydrolase"/>
    <property type="match status" value="1"/>
</dbReference>
<dbReference type="InterPro" id="IPR039329">
    <property type="entry name" value="SIAE"/>
</dbReference>
<dbReference type="RefSeq" id="WP_004326400.1">
    <property type="nucleotide sequence ID" value="NZ_CACRTD010000011.1"/>
</dbReference>
<gene>
    <name evidence="1" type="ORF">SAMN05192581_101116</name>
</gene>